<name>A0A918FED1_9DEIO</name>
<dbReference type="Gene3D" id="3.40.50.2300">
    <property type="match status" value="2"/>
</dbReference>
<gene>
    <name evidence="4" type="ORF">GCM10008957_49450</name>
</gene>
<dbReference type="PROSITE" id="PS51318">
    <property type="entry name" value="TAT"/>
    <property type="match status" value="1"/>
</dbReference>
<dbReference type="InterPro" id="IPR051010">
    <property type="entry name" value="BCAA_transport"/>
</dbReference>
<dbReference type="RefSeq" id="WP_189093193.1">
    <property type="nucleotide sequence ID" value="NZ_BMQL01000058.1"/>
</dbReference>
<dbReference type="InterPro" id="IPR028082">
    <property type="entry name" value="Peripla_BP_I"/>
</dbReference>
<accession>A0A918FED1</accession>
<proteinExistence type="inferred from homology"/>
<dbReference type="InterPro" id="IPR006311">
    <property type="entry name" value="TAT_signal"/>
</dbReference>
<organism evidence="4 5">
    <name type="scientific">Deinococcus ruber</name>
    <dbReference type="NCBI Taxonomy" id="1848197"/>
    <lineage>
        <taxon>Bacteria</taxon>
        <taxon>Thermotogati</taxon>
        <taxon>Deinococcota</taxon>
        <taxon>Deinococci</taxon>
        <taxon>Deinococcales</taxon>
        <taxon>Deinococcaceae</taxon>
        <taxon>Deinococcus</taxon>
    </lineage>
</organism>
<evidence type="ECO:0000256" key="2">
    <source>
        <dbReference type="ARBA" id="ARBA00022729"/>
    </source>
</evidence>
<dbReference type="AlphaFoldDB" id="A0A918FED1"/>
<dbReference type="EMBL" id="BMQL01000058">
    <property type="protein sequence ID" value="GGR33218.1"/>
    <property type="molecule type" value="Genomic_DNA"/>
</dbReference>
<protein>
    <recommendedName>
        <fullName evidence="3">Leucine-binding protein domain-containing protein</fullName>
    </recommendedName>
</protein>
<keyword evidence="5" id="KW-1185">Reference proteome</keyword>
<feature type="domain" description="Leucine-binding protein" evidence="3">
    <location>
        <begin position="45"/>
        <end position="369"/>
    </location>
</feature>
<sequence length="416" mass="44131">MSQPPPDKNARRTVLKSLALTVAASYSGVGAARATLAPAHADSGPLKVGVLLPVSSRYPELGERYLAGLSLALNVPGVQLLTRLVGSRPADLQTAAQGLLTSEGVHMLVALGDGLQAQLRGLADHHRVSLIVSELGGLMPRGESGSAFVFGNSLQLWQAQWALGAWSARNLGRRVQIVTSLLESGYDLPYAFASGVESVGGTVLHTSFADSFAGQMQSAEVLSHSRELRPDHLHFIASESQTLDFVAAYGRSLHRLPPLTASGLALGEALRPVGGSRGVRSALSWAADLESPVNRRFTQAYQRRTGRAPDALAALGFETGEWTLQALAAVQGHHSRTQAWLHALGSAKFSSPRGDVSVDAQRRALAPLYLRVSAQQGSAFVHRLAGHLAAPPTHHRALQALLESPRSGWLGTYLHA</sequence>
<comment type="caution">
    <text evidence="4">The sequence shown here is derived from an EMBL/GenBank/DDBJ whole genome shotgun (WGS) entry which is preliminary data.</text>
</comment>
<dbReference type="SUPFAM" id="SSF53822">
    <property type="entry name" value="Periplasmic binding protein-like I"/>
    <property type="match status" value="1"/>
</dbReference>
<dbReference type="InterPro" id="IPR028081">
    <property type="entry name" value="Leu-bd"/>
</dbReference>
<dbReference type="Pfam" id="PF13458">
    <property type="entry name" value="Peripla_BP_6"/>
    <property type="match status" value="1"/>
</dbReference>
<dbReference type="PANTHER" id="PTHR30483:SF6">
    <property type="entry name" value="PERIPLASMIC BINDING PROTEIN OF ABC TRANSPORTER FOR NATURAL AMINO ACIDS"/>
    <property type="match status" value="1"/>
</dbReference>
<evidence type="ECO:0000313" key="4">
    <source>
        <dbReference type="EMBL" id="GGR33218.1"/>
    </source>
</evidence>
<dbReference type="Proteomes" id="UP000603865">
    <property type="component" value="Unassembled WGS sequence"/>
</dbReference>
<evidence type="ECO:0000313" key="5">
    <source>
        <dbReference type="Proteomes" id="UP000603865"/>
    </source>
</evidence>
<keyword evidence="2" id="KW-0732">Signal</keyword>
<reference evidence="4" key="2">
    <citation type="submission" date="2020-09" db="EMBL/GenBank/DDBJ databases">
        <authorList>
            <person name="Sun Q."/>
            <person name="Ohkuma M."/>
        </authorList>
    </citation>
    <scope>NUCLEOTIDE SEQUENCE</scope>
    <source>
        <strain evidence="4">JCM 31311</strain>
    </source>
</reference>
<evidence type="ECO:0000256" key="1">
    <source>
        <dbReference type="ARBA" id="ARBA00010062"/>
    </source>
</evidence>
<evidence type="ECO:0000259" key="3">
    <source>
        <dbReference type="Pfam" id="PF13458"/>
    </source>
</evidence>
<dbReference type="PANTHER" id="PTHR30483">
    <property type="entry name" value="LEUCINE-SPECIFIC-BINDING PROTEIN"/>
    <property type="match status" value="1"/>
</dbReference>
<comment type="similarity">
    <text evidence="1">Belongs to the leucine-binding protein family.</text>
</comment>
<reference evidence="4" key="1">
    <citation type="journal article" date="2014" name="Int. J. Syst. Evol. Microbiol.">
        <title>Complete genome sequence of Corynebacterium casei LMG S-19264T (=DSM 44701T), isolated from a smear-ripened cheese.</title>
        <authorList>
            <consortium name="US DOE Joint Genome Institute (JGI-PGF)"/>
            <person name="Walter F."/>
            <person name="Albersmeier A."/>
            <person name="Kalinowski J."/>
            <person name="Ruckert C."/>
        </authorList>
    </citation>
    <scope>NUCLEOTIDE SEQUENCE</scope>
    <source>
        <strain evidence="4">JCM 31311</strain>
    </source>
</reference>